<gene>
    <name evidence="4" type="ORF">MNEG_2638</name>
</gene>
<dbReference type="STRING" id="145388.A0A0D2MRU8"/>
<evidence type="ECO:0000256" key="2">
    <source>
        <dbReference type="SAM" id="MobiDB-lite"/>
    </source>
</evidence>
<dbReference type="SUPFAM" id="SSF51905">
    <property type="entry name" value="FAD/NAD(P)-binding domain"/>
    <property type="match status" value="1"/>
</dbReference>
<dbReference type="InterPro" id="IPR036188">
    <property type="entry name" value="FAD/NAD-bd_sf"/>
</dbReference>
<evidence type="ECO:0000313" key="4">
    <source>
        <dbReference type="EMBL" id="KIZ05315.1"/>
    </source>
</evidence>
<dbReference type="AlphaFoldDB" id="A0A0D2MRU8"/>
<dbReference type="PANTHER" id="PTHR46028">
    <property type="entry name" value="KYNURENINE 3-MONOOXYGENASE"/>
    <property type="match status" value="1"/>
</dbReference>
<name>A0A0D2MRU8_9CHLO</name>
<feature type="compositionally biased region" description="Low complexity" evidence="2">
    <location>
        <begin position="216"/>
        <end position="227"/>
    </location>
</feature>
<dbReference type="PANTHER" id="PTHR46028:SF7">
    <property type="entry name" value="KYNURENINE 3-MONOOXYGENASE-RELATED"/>
    <property type="match status" value="1"/>
</dbReference>
<protein>
    <submittedName>
        <fullName evidence="4">Monooxygenase</fullName>
        <ecNumber evidence="4">1.14.13.9</ecNumber>
    </submittedName>
</protein>
<accession>A0A0D2MRU8</accession>
<dbReference type="Proteomes" id="UP000054498">
    <property type="component" value="Unassembled WGS sequence"/>
</dbReference>
<evidence type="ECO:0000256" key="1">
    <source>
        <dbReference type="ARBA" id="ARBA00023033"/>
    </source>
</evidence>
<feature type="compositionally biased region" description="Pro residues" evidence="2">
    <location>
        <begin position="204"/>
        <end position="215"/>
    </location>
</feature>
<feature type="region of interest" description="Disordered" evidence="2">
    <location>
        <begin position="199"/>
        <end position="241"/>
    </location>
</feature>
<dbReference type="InterPro" id="IPR002938">
    <property type="entry name" value="FAD-bd"/>
</dbReference>
<dbReference type="GO" id="GO:0004502">
    <property type="term" value="F:kynurenine 3-monooxygenase activity"/>
    <property type="evidence" value="ECO:0007669"/>
    <property type="project" value="UniProtKB-EC"/>
</dbReference>
<dbReference type="KEGG" id="mng:MNEG_2638"/>
<dbReference type="RefSeq" id="XP_013904334.1">
    <property type="nucleotide sequence ID" value="XM_014048880.1"/>
</dbReference>
<evidence type="ECO:0000259" key="3">
    <source>
        <dbReference type="Pfam" id="PF01494"/>
    </source>
</evidence>
<keyword evidence="1 4" id="KW-0503">Monooxygenase</keyword>
<dbReference type="EMBL" id="KK100524">
    <property type="protein sequence ID" value="KIZ05315.1"/>
    <property type="molecule type" value="Genomic_DNA"/>
</dbReference>
<sequence>MYLARAGFAVDVFERLPEPSCMAADKRRAYMIALTERGQAALTALGIDLSAHGQAHTSGAICLHTALGTHRLSCAESSVGFTRADLTQMLIDEARSRYPRQITLHFGAKLAGVDLEGQVATFDEMTSAAPPGDISSGGGAGNLGDGVVGAKAEAAAARNFPYDLIVGADGANSQVRAAMQEADPSLRVDVADSGREYLTFHSIPPAPGMEPPSGPSPSSGATATTTGGAAGAAAGAGGGAGQGAGAGQELHLFASGDPRAMLSAHRSCNDPGFSGMVALEAGGFDELVTPADFEAMLKAKFRQAPAEWVPLVAAQLSAAKAAAGRPSSVGKRIRVSRLDGRAAILVGDAAHGVTPVHGQGANSALESCAVLGAALSRAAADAAAAAKARGSGLAQARAAAVAAVPAAFDAARRADAHALAALDEKAHALFESPSLFNADFRDMVGHVSLGLLSRLMPGSSGRKGPPELLQIGSTLPYSDIVRAMDRDARAAKAVGQALAGAVAAVGLHSLAGAAAAAAATTGGLPGL</sequence>
<keyword evidence="5" id="KW-1185">Reference proteome</keyword>
<proteinExistence type="predicted"/>
<dbReference type="OrthoDB" id="10053569at2759"/>
<keyword evidence="4" id="KW-0560">Oxidoreductase</keyword>
<organism evidence="4 5">
    <name type="scientific">Monoraphidium neglectum</name>
    <dbReference type="NCBI Taxonomy" id="145388"/>
    <lineage>
        <taxon>Eukaryota</taxon>
        <taxon>Viridiplantae</taxon>
        <taxon>Chlorophyta</taxon>
        <taxon>core chlorophytes</taxon>
        <taxon>Chlorophyceae</taxon>
        <taxon>CS clade</taxon>
        <taxon>Sphaeropleales</taxon>
        <taxon>Selenastraceae</taxon>
        <taxon>Monoraphidium</taxon>
    </lineage>
</organism>
<feature type="domain" description="FAD-binding" evidence="3">
    <location>
        <begin position="339"/>
        <end position="382"/>
    </location>
</feature>
<feature type="compositionally biased region" description="Gly residues" evidence="2">
    <location>
        <begin position="228"/>
        <end position="241"/>
    </location>
</feature>
<dbReference type="GO" id="GO:0070189">
    <property type="term" value="P:kynurenine metabolic process"/>
    <property type="evidence" value="ECO:0007669"/>
    <property type="project" value="TreeGrafter"/>
</dbReference>
<dbReference type="Gene3D" id="3.50.50.60">
    <property type="entry name" value="FAD/NAD(P)-binding domain"/>
    <property type="match status" value="1"/>
</dbReference>
<dbReference type="GO" id="GO:0071949">
    <property type="term" value="F:FAD binding"/>
    <property type="evidence" value="ECO:0007669"/>
    <property type="project" value="InterPro"/>
</dbReference>
<evidence type="ECO:0000313" key="5">
    <source>
        <dbReference type="Proteomes" id="UP000054498"/>
    </source>
</evidence>
<dbReference type="EC" id="1.14.13.9" evidence="4"/>
<dbReference type="GeneID" id="25735516"/>
<dbReference type="Pfam" id="PF01494">
    <property type="entry name" value="FAD_binding_3"/>
    <property type="match status" value="1"/>
</dbReference>
<reference evidence="4 5" key="1">
    <citation type="journal article" date="2013" name="BMC Genomics">
        <title>Reconstruction of the lipid metabolism for the microalga Monoraphidium neglectum from its genome sequence reveals characteristics suitable for biofuel production.</title>
        <authorList>
            <person name="Bogen C."/>
            <person name="Al-Dilaimi A."/>
            <person name="Albersmeier A."/>
            <person name="Wichmann J."/>
            <person name="Grundmann M."/>
            <person name="Rupp O."/>
            <person name="Lauersen K.J."/>
            <person name="Blifernez-Klassen O."/>
            <person name="Kalinowski J."/>
            <person name="Goesmann A."/>
            <person name="Mussgnug J.H."/>
            <person name="Kruse O."/>
        </authorList>
    </citation>
    <scope>NUCLEOTIDE SEQUENCE [LARGE SCALE GENOMIC DNA]</scope>
    <source>
        <strain evidence="4 5">SAG 48.87</strain>
    </source>
</reference>